<keyword evidence="3" id="KW-1185">Reference proteome</keyword>
<reference evidence="2" key="1">
    <citation type="submission" date="2022-12" db="EMBL/GenBank/DDBJ databases">
        <title>New Phytohabitans aurantiacus sp. RD004123 nov., an actinomycete isolated from soil.</title>
        <authorList>
            <person name="Triningsih D.W."/>
            <person name="Harunari E."/>
            <person name="Igarashi Y."/>
        </authorList>
    </citation>
    <scope>NUCLEOTIDE SEQUENCE</scope>
    <source>
        <strain evidence="2">RD004123</strain>
    </source>
</reference>
<gene>
    <name evidence="2" type="ORF">Pa4123_74460</name>
</gene>
<evidence type="ECO:0000256" key="1">
    <source>
        <dbReference type="SAM" id="MobiDB-lite"/>
    </source>
</evidence>
<evidence type="ECO:0000313" key="2">
    <source>
        <dbReference type="EMBL" id="GLI02168.1"/>
    </source>
</evidence>
<evidence type="ECO:0000313" key="3">
    <source>
        <dbReference type="Proteomes" id="UP001144280"/>
    </source>
</evidence>
<organism evidence="2 3">
    <name type="scientific">Phytohabitans aurantiacus</name>
    <dbReference type="NCBI Taxonomy" id="3016789"/>
    <lineage>
        <taxon>Bacteria</taxon>
        <taxon>Bacillati</taxon>
        <taxon>Actinomycetota</taxon>
        <taxon>Actinomycetes</taxon>
        <taxon>Micromonosporales</taxon>
        <taxon>Micromonosporaceae</taxon>
    </lineage>
</organism>
<dbReference type="EMBL" id="BSDI01000056">
    <property type="protein sequence ID" value="GLI02168.1"/>
    <property type="molecule type" value="Genomic_DNA"/>
</dbReference>
<accession>A0ABQ5R6G7</accession>
<proteinExistence type="predicted"/>
<name>A0ABQ5R6G7_9ACTN</name>
<feature type="region of interest" description="Disordered" evidence="1">
    <location>
        <begin position="40"/>
        <end position="59"/>
    </location>
</feature>
<sequence length="88" mass="9663">MRAADRHDDDPFRVQITAEAGRCRFQGDLVADALDEHHGQGGLGLRQGASRRQERGGVAAQTTIERFAGKLARARHGAMIGVRERIDK</sequence>
<dbReference type="Proteomes" id="UP001144280">
    <property type="component" value="Unassembled WGS sequence"/>
</dbReference>
<comment type="caution">
    <text evidence="2">The sequence shown here is derived from an EMBL/GenBank/DDBJ whole genome shotgun (WGS) entry which is preliminary data.</text>
</comment>
<protein>
    <submittedName>
        <fullName evidence="2">Uncharacterized protein</fullName>
    </submittedName>
</protein>